<accession>A0AA38GH31</accession>
<evidence type="ECO:0000256" key="4">
    <source>
        <dbReference type="ARBA" id="ARBA00022630"/>
    </source>
</evidence>
<comment type="similarity">
    <text evidence="2">Belongs to the oxygen-dependent FAD-linked oxidoreductase family.</text>
</comment>
<keyword evidence="9" id="KW-1185">Reference proteome</keyword>
<proteinExistence type="inferred from homology"/>
<name>A0AA38GH31_TAXCH</name>
<dbReference type="PANTHER" id="PTHR13878">
    <property type="entry name" value="GULONOLACTONE OXIDASE"/>
    <property type="match status" value="1"/>
</dbReference>
<evidence type="ECO:0000256" key="6">
    <source>
        <dbReference type="ARBA" id="ARBA00023002"/>
    </source>
</evidence>
<dbReference type="InterPro" id="IPR016169">
    <property type="entry name" value="FAD-bd_PCMH_sub2"/>
</dbReference>
<evidence type="ECO:0000256" key="2">
    <source>
        <dbReference type="ARBA" id="ARBA00005466"/>
    </source>
</evidence>
<dbReference type="Gene3D" id="3.30.465.10">
    <property type="match status" value="1"/>
</dbReference>
<dbReference type="Pfam" id="PF09265">
    <property type="entry name" value="Cytokin-bind"/>
    <property type="match status" value="1"/>
</dbReference>
<dbReference type="EMBL" id="JAHRHJ020000003">
    <property type="protein sequence ID" value="KAH9323424.1"/>
    <property type="molecule type" value="Genomic_DNA"/>
</dbReference>
<dbReference type="InterPro" id="IPR016166">
    <property type="entry name" value="FAD-bd_PCMH"/>
</dbReference>
<dbReference type="GO" id="GO:0071949">
    <property type="term" value="F:FAD binding"/>
    <property type="evidence" value="ECO:0007669"/>
    <property type="project" value="InterPro"/>
</dbReference>
<evidence type="ECO:0000313" key="9">
    <source>
        <dbReference type="Proteomes" id="UP000824469"/>
    </source>
</evidence>
<gene>
    <name evidence="8" type="ORF">KI387_018063</name>
</gene>
<dbReference type="Gene3D" id="3.40.462.10">
    <property type="entry name" value="FAD-linked oxidases, C-terminal domain"/>
    <property type="match status" value="1"/>
</dbReference>
<evidence type="ECO:0000256" key="5">
    <source>
        <dbReference type="ARBA" id="ARBA00022827"/>
    </source>
</evidence>
<evidence type="ECO:0000256" key="3">
    <source>
        <dbReference type="ARBA" id="ARBA00011928"/>
    </source>
</evidence>
<comment type="cofactor">
    <cofactor evidence="1">
        <name>FAD</name>
        <dbReference type="ChEBI" id="CHEBI:57692"/>
    </cofactor>
</comment>
<dbReference type="InterPro" id="IPR006094">
    <property type="entry name" value="Oxid_FAD_bind_N"/>
</dbReference>
<dbReference type="GO" id="GO:0009690">
    <property type="term" value="P:cytokinin metabolic process"/>
    <property type="evidence" value="ECO:0007669"/>
    <property type="project" value="InterPro"/>
</dbReference>
<feature type="domain" description="FAD-binding PCMH-type" evidence="7">
    <location>
        <begin position="22"/>
        <end position="198"/>
    </location>
</feature>
<dbReference type="EC" id="1.5.99.12" evidence="3"/>
<dbReference type="SUPFAM" id="SSF56176">
    <property type="entry name" value="FAD-binding/transporter-associated domain-like"/>
    <property type="match status" value="1"/>
</dbReference>
<sequence>LDSPRLDSADTAAAALDFGRIYHHKPAAILRPVDAEEIADFVRAAYVSSELFLTVAARGAGHSIYGQAQARAPDGVVVDMRSLRGIEIRKSEMNADVAAGELWADVLTESLKVGLAPRSWTDYLFLTVGGTLSNAGISGQTFRHGPQITNTLQMEIVTGTGELRNCSPTENEDLFYAAMGGLGQFGIITKARIILEPAPDRVRWVRIFYNDLQQFTTDQELIVTMNNSVDYLEGFVVLNNKAMHSWSVGFPTEKPLNESFVHGAGNQAYFCIEIAKYYKHHETAHMNKVMETVISKLSFIQSSIYSVEVSYFDFLNRVHVEELNLRSNGLWEVPHPWLNMFIPQAQIHHFISNLTKIIPRHAFNGPVLIYPLLRSKWNTNMSAVLPEDKNEIFYVVGLLRSADPHCSSGTSCMDKLLLQNQEIVEISTTMTELTNGAGAKQYLPYYTRESQWKNHFGSQWERFMQRKARYDPLNMLAPGQRILKRKKYNTSAYQ</sequence>
<evidence type="ECO:0000259" key="7">
    <source>
        <dbReference type="PROSITE" id="PS51387"/>
    </source>
</evidence>
<organism evidence="8 9">
    <name type="scientific">Taxus chinensis</name>
    <name type="common">Chinese yew</name>
    <name type="synonym">Taxus wallichiana var. chinensis</name>
    <dbReference type="NCBI Taxonomy" id="29808"/>
    <lineage>
        <taxon>Eukaryota</taxon>
        <taxon>Viridiplantae</taxon>
        <taxon>Streptophyta</taxon>
        <taxon>Embryophyta</taxon>
        <taxon>Tracheophyta</taxon>
        <taxon>Spermatophyta</taxon>
        <taxon>Pinopsida</taxon>
        <taxon>Pinidae</taxon>
        <taxon>Conifers II</taxon>
        <taxon>Cupressales</taxon>
        <taxon>Taxaceae</taxon>
        <taxon>Taxus</taxon>
    </lineage>
</organism>
<keyword evidence="5" id="KW-0274">FAD</keyword>
<dbReference type="InterPro" id="IPR036318">
    <property type="entry name" value="FAD-bd_PCMH-like_sf"/>
</dbReference>
<dbReference type="GO" id="GO:0019139">
    <property type="term" value="F:cytokinin dehydrogenase activity"/>
    <property type="evidence" value="ECO:0007669"/>
    <property type="project" value="UniProtKB-EC"/>
</dbReference>
<dbReference type="OMA" id="RNSGLWE"/>
<dbReference type="PROSITE" id="PS51387">
    <property type="entry name" value="FAD_PCMH"/>
    <property type="match status" value="1"/>
</dbReference>
<dbReference type="PANTHER" id="PTHR13878:SF107">
    <property type="entry name" value="CYTOKININ DEHYDROGENASE 3"/>
    <property type="match status" value="1"/>
</dbReference>
<dbReference type="AlphaFoldDB" id="A0AA38GH31"/>
<reference evidence="8 9" key="1">
    <citation type="journal article" date="2021" name="Nat. Plants">
        <title>The Taxus genome provides insights into paclitaxel biosynthesis.</title>
        <authorList>
            <person name="Xiong X."/>
            <person name="Gou J."/>
            <person name="Liao Q."/>
            <person name="Li Y."/>
            <person name="Zhou Q."/>
            <person name="Bi G."/>
            <person name="Li C."/>
            <person name="Du R."/>
            <person name="Wang X."/>
            <person name="Sun T."/>
            <person name="Guo L."/>
            <person name="Liang H."/>
            <person name="Lu P."/>
            <person name="Wu Y."/>
            <person name="Zhang Z."/>
            <person name="Ro D.K."/>
            <person name="Shang Y."/>
            <person name="Huang S."/>
            <person name="Yan J."/>
        </authorList>
    </citation>
    <scope>NUCLEOTIDE SEQUENCE [LARGE SCALE GENOMIC DNA]</scope>
    <source>
        <strain evidence="8">Ta-2019</strain>
    </source>
</reference>
<dbReference type="SUPFAM" id="SSF55103">
    <property type="entry name" value="FAD-linked oxidases, C-terminal domain"/>
    <property type="match status" value="1"/>
</dbReference>
<dbReference type="Proteomes" id="UP000824469">
    <property type="component" value="Unassembled WGS sequence"/>
</dbReference>
<dbReference type="Gene3D" id="3.30.43.10">
    <property type="entry name" value="Uridine Diphospho-n-acetylenolpyruvylglucosamine Reductase, domain 2"/>
    <property type="match status" value="1"/>
</dbReference>
<dbReference type="InterPro" id="IPR050432">
    <property type="entry name" value="FAD-linked_Oxidoreductases_BP"/>
</dbReference>
<keyword evidence="6" id="KW-0560">Oxidoreductase</keyword>
<dbReference type="InterPro" id="IPR016167">
    <property type="entry name" value="FAD-bd_PCMH_sub1"/>
</dbReference>
<dbReference type="InterPro" id="IPR015345">
    <property type="entry name" value="Cytokinin_DH_FAD/cytokin-bd"/>
</dbReference>
<evidence type="ECO:0000256" key="1">
    <source>
        <dbReference type="ARBA" id="ARBA00001974"/>
    </source>
</evidence>
<evidence type="ECO:0000313" key="8">
    <source>
        <dbReference type="EMBL" id="KAH9323424.1"/>
    </source>
</evidence>
<protein>
    <recommendedName>
        <fullName evidence="3">cytokinin dehydrogenase</fullName>
        <ecNumber evidence="3">1.5.99.12</ecNumber>
    </recommendedName>
</protein>
<keyword evidence="4" id="KW-0285">Flavoprotein</keyword>
<dbReference type="Pfam" id="PF01565">
    <property type="entry name" value="FAD_binding_4"/>
    <property type="match status" value="1"/>
</dbReference>
<feature type="non-terminal residue" evidence="8">
    <location>
        <position position="494"/>
    </location>
</feature>
<dbReference type="InterPro" id="IPR016164">
    <property type="entry name" value="FAD-linked_Oxase-like_C"/>
</dbReference>
<comment type="caution">
    <text evidence="8">The sequence shown here is derived from an EMBL/GenBank/DDBJ whole genome shotgun (WGS) entry which is preliminary data.</text>
</comment>
<dbReference type="InterPro" id="IPR016170">
    <property type="entry name" value="Cytok_DH_C_sf"/>
</dbReference>